<keyword evidence="19" id="KW-0443">Lipid metabolism</keyword>
<accession>A0A4W3K772</accession>
<keyword evidence="8" id="KW-0037">Angiogenesis</keyword>
<dbReference type="GO" id="GO:0005829">
    <property type="term" value="C:cytosol"/>
    <property type="evidence" value="ECO:0007669"/>
    <property type="project" value="UniProtKB-SubCell"/>
</dbReference>
<protein>
    <recommendedName>
        <fullName evidence="6">RING-type E3 ubiquitin transferase</fullName>
        <ecNumber evidence="6">2.3.2.27</ecNumber>
    </recommendedName>
</protein>
<dbReference type="FunFam" id="3.40.50.300:FF:000491">
    <property type="entry name" value="E3 ubiquitin-protein ligase RNF213"/>
    <property type="match status" value="1"/>
</dbReference>
<evidence type="ECO:0000256" key="3">
    <source>
        <dbReference type="ARBA" id="ARBA00004514"/>
    </source>
</evidence>
<dbReference type="CDD" id="cd16561">
    <property type="entry name" value="RING-HC_RNF213"/>
    <property type="match status" value="1"/>
</dbReference>
<sequence>MASCCCLSVQLRTVVCFIQSSSDLKPEERVTVYFHAILSKDFKFDVEKHRVVLRSGQLTGGNWTADVLFLFPVYRDLGEHGYLIQGQQYFRKEFLNKSIAYKYAVLRDKEVEYETIYKHDATEGVHVNRYLCIQSKFLNQSEWHQYDDIVCAPPAEGWKTYYTKAKNYIRNKWEGKKDVANGKNLAGRFMLESLFDILSTWNKINLRSFFFQFHQFLLVYSNPMVFENDPKSWKDLPFGEKEIMRKNKHLVDFDGFLHRSWFSLIPMNSLFEYVNTVTPDPLVVLQGLIYRLKEKLHLDQTTVCPYDILSVLFALQDKAEAQLFLSLGQCDLKKFGKLLSTIIEKAWQKDGSGQFVKGYDDVIRHLLDWSAAKNIFKLQGSDKKLIDELTDEAKELMALADSVFLDVVNKLQQGSIQIKHLKWIIEKKQNFNTLHDISDGSCQMKYNQAVLSIRENELKGFNERKDGVDSLLKMCRKITEFVKELEERLKADFGSTELKQVMNVTAMSNQSIPQTRPACKAVTWFHLSEQTAEMARNIHQFKDSHVFQMCWEKAAKDLSAKAPADIEFSDEQEGEEELYVESSMAPSVTLDQLNARLWEPCFTHYQSIYQKVKEGSLTFREVDEQFRDYGESYEDLKRDFEIMCKLSPRDGQWVGKRIQQIQEYHQLHSAVKCAEIIMRAKDILSLKGNFSVLETLLNMRDESFKEKKLNCISDELIEARSLLVNISEPCRKCLEELIQRQQFVHWIKDALGDINELKVFVDLASISAGENDLDVDRVACFHDAVLGYSSLLYELKPEFGFVDFMPCLQKLWKALKNDHNLSKKLRDSARHLDWLKTVKESHGSVELSSLSLASAINSDGIYIIGSEEQHKLSLGSAIKLHLPEVLEDSEELRCYTLEELKELQNKLMLMSGKGDHGQEEVERFAEVFANVQRLASSFISLCSAGNMLFRRWKAEVYCSTDSPVCVNMDFSVRGVGAVLANGNVTEQLPVLCRKMEAFLDVWKQFMDQQRSHCYYLNFYTAEQIVYLCTELFQRNSSSRLQENVLMMLSFVKPDCTAEDIRQAWTIWNTVQGPETLLGTRLKPFGGRKVEKRASMQLRVQEIAEARTVELKLDLLWKYYMENMTYFLSGCLDVGTLGGLLNILGDAQKTSIERALPPGLLEGRPNLVVCPRSELLTCALCVYMHTLHQPLPTYDEVLLCTAETGLEQIEIFLRRCLTKGCRGSKIYSLLFADALTYDVSVRFEELFKNLQLQGRPDYQLVIVCDSDQDHCYIPSAFSQYKSHAVPHDSLENIKLYLEKQYKVPPNVLSAASVFNDQMFVRIVSSKRGGVGKSLYVKRLHETLKKENRSKSCLKTIRLIEPQVDENKVLKTVLSLLQTSRPLGPTIFHFDITSSVQKGLSAFLFKLLILQYLMDTDGKMWKCQPCHLYIIELVEAPQSPSMHRMRLGNRVPKYSFLDVFPMVCCRPPKEVLELEVGISEGKAVNGVDPLMDEKEFRSEAFQRPYQYLRRFRQQQNLDTFSYLADSVEGSHVEWIQLFLIYCGVADPSWSELHNFAWFLNLQLRDCETSVFCDFTFIEDTLQGFKQFVVSFMILMAKDFATPSLSISDQSPGRQMVSLEGMSEKDIAPFLIRKKWECEPHPYIFFNSDHTSMTFIGFHLQENGRGSVDAVNPANRQVIKEDVMSRQLYQGLLLQRVPFNLDFDKLERGEKIERLTMVLGIEWPLDPDDTYELTTDNILKILAIHMRFRCGIPVIIMGETGCGKTRLIRFLCELGKAGAPTDNMKLVKVHGGTTADNIRSKIREAEAKAVSNKQEYGFDTVLFFDEANTTEAISCIKEVLCDQTIDGVPLARDTGLRIIAACNPYRKHTAEMIERLESAGLGYRVRAGETEDKLGSIPLRQLVYRVQALPPSMIPLVWDFGQLNDATEKIYIQQIVQRLTLSHSVPAPSVPRVVQVLSASQGFMRQRQDECSFVSLRDVERCMRVFVWFYTHRQMLLERLREFHEAIERVYDGPRDEAMWALVLAVGVCYHACLERKNEYRRLISRHLPSPYDQPSKILEQITLVQDLLLSGVPPRDTIAKNAALKENVFMMVICIELKIPLFLVGKPGSSKSLAKTIVADAMQRQAAHSKLYRDLKQIHLVSFQCSPHSTPEGIINTFRQCARFQESKNLEEYVSVVVLDEIGLAEDSPKMPLKTLHPLLEDGCIDDDPLKHKKVGFVGISNWALDPAKMNRGIFVSRGVPDKSELIETAKGICASNPMVLRKVQAIFQSLAEAYLNICKEQTKEFFGLRDYYSLIKMVFALSKASNSEPTEPEMTHVVLRNFSGSDEVNPREAFKTVLGDEPPDCINALTLVRQNIYSESQDGECRYLLVLTKNYVALQILQQMFFNDNLQPEIIFGSSFPKDQEYTQICRNINRVKICMETGQTVVLLNLQNLYESLYDALNQYYVYLGGQKYVDLGLGTHRVKCRVHRNFKLIVIEEKEVVHKEFPIPLINRLEKHYLDINTVIDGGQKHLVKCLSRWVEDFATPRSNQPWMQGNQQKYKLSDVFIGYHSDHTCASVVLQVTERWKQSSASHRQILEDAQKVLLNCATPDSVVRLSQSRLDTTLVATLTHEYFTNQHHDSLADFVLSHSKAENKFQAAFTEVTTYSRLLTASDVEFMQKELSGHIQSIFSLSLQQFDTEHSFLKKIRFAGNKILLIQTDFGNGSQSSNLIASAKYSTINEVNKSKREGGTVYVYFITKLPRMEGGSTYIGFHGDPWQSVHIDDLRKSRDMVADVSALKDVAISRLFEVDPEEPEGTYCVRGTLLRASVLETTPVIRSCVQAAVSLLRDQHKSYDRSTKRVEMLLLLLEEGDGLKASFLGMMKQRLYSLLLKRDEGSQNPNEWMVREASNLEALQEGGTFRHTLWKKVQAVITPFLAQIISVVDRDCNLRLLVDPDTPEFVRKLWMDIFNDSNLLDIPYNRNLISTQSEIVVPNYMKMDRPEACNLLPFSWRIKDYLDELLVQARYMEGETEQKLNEIFNNAGFGKYLSDLSEGVKCKCFLMYLHDFVLMTVSVSCAAEFEFLQGALLSCINEIKTQKCALDDLSLVWVHVAYQRFKRRLQNFLRMIAVNPKVLELLQGQKGQIDRAGENEMVLDVYAAAACVEMLEPLATEFRSDASCEAWLQKVKSLQTPIELICADESLSGQEHGAERFSDLFKKNFQNLREGRKMTKCFLVFIFFLQCLQGNSDMKSLAPFKAVVQTLKQCKEQASQVYGLKECPICIRELIDPVLLPCNHIYCLQCIKCWLAPGQMNCPFCLTDLPADFKVVVCDVIREAVRKNSLFRKRCDAFFISLVSMVCFRDNSPPAKDVILQLLSRLVIKKELLTRDQPYHTGALSPFDESVDRNPVIRSIVLKLLLKYSFDDIKDYLQQYLTAIQTLKLFSKEDQTELYILYLNCLGDSIYEKSHFCTVQEMITHLNLEMDFLQVCLRHESKPRDQTSIGYLQMMARIRLCFDLAAKLLCESQETFGGVLAYVKTKGIYLDCIKRMCTRRGNAWFQIYLVRKLCSLMGIESVQQLSEDQEHRWLFPAEIVQQQVPRDAPGQIDRYLVCGENYRCYRDALARALLECKTQSLTEAQKVQTPKIRHNTTAVTVVFVLTIPWPNLKREGRSSLPVSWPTQCNAIQEYIREDKVPGSAELKTFLVGLTENLNLVLKVNPHQSTLHRTIQEIIVHATAVYLSGQSVTVATLRSLVLNPANMVHAFLPTMPEDLTDEARRWEGLIGVHWYGECSFLFYFGKCGMPMSQGRCIECQAEIGGANHLPVGGFKHARGGDRTQSGHILGDPNKRETVIAPDRNMSPVSFTLLRLLTHMAMFVGAMYNDQAVAQLIKPQVPQAMPFLGLHIERDFQQLMKSLGKSIDETANVVHLLLCNLIQQNQCKLPAQLGSTRQATWLILKERNAWEKSVVDNAITPTLANLDQQLREVNLRISQDKRICSNPMVKIVYGDPLTFLPLPRDNVLHCSAVWSCRERISIEHLAHIVQQEGKDTVPILCRFLQKEPQLRLVKFLPELLALQGDLVKRFQNVTEVTMSTISAFLQTLSPGKTRRSRVASFLYVWNQLRTFLVTNGEIKIPESYCAEDINANSTLDVLLPRRQGLGLCSTALISYLVALQNDFVYTVEKYTNKTTYSVNASDVVDLHVIKYEVERDLIPLISSNCQYTMEKGGETVLEYDLRRIEQQLTNRFLKGKPLVNLMGIPTLICRQDRNYENIFKDLKNKLPQELLPNSVINTISAELQSYSDICEAFTAVELTLGFLAMSGEKPDLLLVDYLRKVLHMGDHTAPHVMEALMRCSLKHIQALWQLLSARKSEYLLRLKREPFSGVGDDYRKSLSEEEKKSLQAFFGQSSVDVFILELHEMLILKCRNVQASDALNPTWSLKDSLNSFMEQKDVENLPELDECFPDRVDLSKAVATWETAVLFKRERLQLAR</sequence>
<reference evidence="26" key="2">
    <citation type="journal article" date="2007" name="PLoS Biol.">
        <title>Survey sequencing and comparative analysis of the elephant shark (Callorhinchus milii) genome.</title>
        <authorList>
            <person name="Venkatesh B."/>
            <person name="Kirkness E.F."/>
            <person name="Loh Y.H."/>
            <person name="Halpern A.L."/>
            <person name="Lee A.P."/>
            <person name="Johnson J."/>
            <person name="Dandona N."/>
            <person name="Viswanathan L.D."/>
            <person name="Tay A."/>
            <person name="Venter J.C."/>
            <person name="Strausberg R.L."/>
            <person name="Brenner S."/>
        </authorList>
    </citation>
    <scope>NUCLEOTIDE SEQUENCE [LARGE SCALE GENOMIC DNA]</scope>
</reference>
<dbReference type="InterPro" id="IPR031248">
    <property type="entry name" value="RNF213"/>
</dbReference>
<evidence type="ECO:0000256" key="9">
    <source>
        <dbReference type="ARBA" id="ARBA00022677"/>
    </source>
</evidence>
<evidence type="ECO:0000256" key="20">
    <source>
        <dbReference type="ARBA" id="ARBA00023268"/>
    </source>
</evidence>
<dbReference type="SUPFAM" id="SSF52540">
    <property type="entry name" value="P-loop containing nucleoside triphosphate hydrolases"/>
    <property type="match status" value="2"/>
</dbReference>
<evidence type="ECO:0000313" key="25">
    <source>
        <dbReference type="Ensembl" id="ENSCMIP00000047851.1"/>
    </source>
</evidence>
<dbReference type="GeneTree" id="ENSGT00630000089884"/>
<evidence type="ECO:0000256" key="21">
    <source>
        <dbReference type="ARBA" id="ARBA00048778"/>
    </source>
</evidence>
<dbReference type="InParanoid" id="A0A4W3K772"/>
<dbReference type="GO" id="GO:0008270">
    <property type="term" value="F:zinc ion binding"/>
    <property type="evidence" value="ECO:0007669"/>
    <property type="project" value="UniProtKB-KW"/>
</dbReference>
<dbReference type="GO" id="GO:0016887">
    <property type="term" value="F:ATP hydrolysis activity"/>
    <property type="evidence" value="ECO:0007669"/>
    <property type="project" value="InterPro"/>
</dbReference>
<proteinExistence type="inferred from homology"/>
<evidence type="ECO:0000256" key="6">
    <source>
        <dbReference type="ARBA" id="ARBA00012483"/>
    </source>
</evidence>
<evidence type="ECO:0000256" key="16">
    <source>
        <dbReference type="ARBA" id="ARBA00022833"/>
    </source>
</evidence>
<dbReference type="PROSITE" id="PS51981">
    <property type="entry name" value="ZF_RZ"/>
    <property type="match status" value="1"/>
</dbReference>
<keyword evidence="17" id="KW-0067">ATP-binding</keyword>
<dbReference type="GO" id="GO:0002376">
    <property type="term" value="P:immune system process"/>
    <property type="evidence" value="ECO:0007669"/>
    <property type="project" value="UniProtKB-KW"/>
</dbReference>
<evidence type="ECO:0000256" key="15">
    <source>
        <dbReference type="ARBA" id="ARBA00022801"/>
    </source>
</evidence>
<dbReference type="InterPro" id="IPR013083">
    <property type="entry name" value="Znf_RING/FYVE/PHD"/>
</dbReference>
<reference evidence="26" key="3">
    <citation type="journal article" date="2014" name="Nature">
        <title>Elephant shark genome provides unique insights into gnathostome evolution.</title>
        <authorList>
            <consortium name="International Elephant Shark Genome Sequencing Consortium"/>
            <person name="Venkatesh B."/>
            <person name="Lee A.P."/>
            <person name="Ravi V."/>
            <person name="Maurya A.K."/>
            <person name="Lian M.M."/>
            <person name="Swann J.B."/>
            <person name="Ohta Y."/>
            <person name="Flajnik M.F."/>
            <person name="Sutoh Y."/>
            <person name="Kasahara M."/>
            <person name="Hoon S."/>
            <person name="Gangu V."/>
            <person name="Roy S.W."/>
            <person name="Irimia M."/>
            <person name="Korzh V."/>
            <person name="Kondrychyn I."/>
            <person name="Lim Z.W."/>
            <person name="Tay B.H."/>
            <person name="Tohari S."/>
            <person name="Kong K.W."/>
            <person name="Ho S."/>
            <person name="Lorente-Galdos B."/>
            <person name="Quilez J."/>
            <person name="Marques-Bonet T."/>
            <person name="Raney B.J."/>
            <person name="Ingham P.W."/>
            <person name="Tay A."/>
            <person name="Hillier L.W."/>
            <person name="Minx P."/>
            <person name="Boehm T."/>
            <person name="Wilson R.K."/>
            <person name="Brenner S."/>
            <person name="Warren W.C."/>
        </authorList>
    </citation>
    <scope>NUCLEOTIDE SEQUENCE [LARGE SCALE GENOMIC DNA]</scope>
</reference>
<dbReference type="GO" id="GO:0005811">
    <property type="term" value="C:lipid droplet"/>
    <property type="evidence" value="ECO:0007669"/>
    <property type="project" value="UniProtKB-SubCell"/>
</dbReference>
<keyword evidence="15" id="KW-0378">Hydrolase</keyword>
<dbReference type="PROSITE" id="PS00518">
    <property type="entry name" value="ZF_RING_1"/>
    <property type="match status" value="1"/>
</dbReference>
<keyword evidence="11" id="KW-0479">Metal-binding</keyword>
<evidence type="ECO:0000256" key="2">
    <source>
        <dbReference type="ARBA" id="ARBA00004502"/>
    </source>
</evidence>
<dbReference type="SMART" id="SM00184">
    <property type="entry name" value="RING"/>
    <property type="match status" value="1"/>
</dbReference>
<evidence type="ECO:0000256" key="10">
    <source>
        <dbReference type="ARBA" id="ARBA00022679"/>
    </source>
</evidence>
<evidence type="ECO:0000256" key="14">
    <source>
        <dbReference type="ARBA" id="ARBA00022786"/>
    </source>
</evidence>
<keyword evidence="26" id="KW-1185">Reference proteome</keyword>
<dbReference type="GO" id="GO:2000051">
    <property type="term" value="P:negative regulation of non-canonical Wnt signaling pathway"/>
    <property type="evidence" value="ECO:0007669"/>
    <property type="project" value="TreeGrafter"/>
</dbReference>
<evidence type="ECO:0000256" key="8">
    <source>
        <dbReference type="ARBA" id="ARBA00022657"/>
    </source>
</evidence>
<dbReference type="Pfam" id="PF00097">
    <property type="entry name" value="zf-C3HC4"/>
    <property type="match status" value="1"/>
</dbReference>
<dbReference type="FunFam" id="3.40.50.300:FF:000804">
    <property type="entry name" value="E3 ubiquitin-protein ligase RNF213"/>
    <property type="match status" value="1"/>
</dbReference>
<keyword evidence="10" id="KW-0808">Transferase</keyword>
<feature type="domain" description="RZ-type" evidence="24">
    <location>
        <begin position="3745"/>
        <end position="3815"/>
    </location>
</feature>
<evidence type="ECO:0000256" key="7">
    <source>
        <dbReference type="ARBA" id="ARBA00022490"/>
    </source>
</evidence>
<reference evidence="25" key="5">
    <citation type="submission" date="2025-09" db="UniProtKB">
        <authorList>
            <consortium name="Ensembl"/>
        </authorList>
    </citation>
    <scope>IDENTIFICATION</scope>
</reference>
<dbReference type="GO" id="GO:0061630">
    <property type="term" value="F:ubiquitin protein ligase activity"/>
    <property type="evidence" value="ECO:0007669"/>
    <property type="project" value="UniProtKB-EC"/>
</dbReference>
<dbReference type="PANTHER" id="PTHR22605:SF16">
    <property type="entry name" value="E3 UBIQUITIN-PROTEIN LIGASE RNF213"/>
    <property type="match status" value="1"/>
</dbReference>
<evidence type="ECO:0000259" key="24">
    <source>
        <dbReference type="PROSITE" id="PS51981"/>
    </source>
</evidence>
<dbReference type="Gene3D" id="3.40.50.300">
    <property type="entry name" value="P-loop containing nucleotide triphosphate hydrolases"/>
    <property type="match status" value="2"/>
</dbReference>
<keyword evidence="13 22" id="KW-0863">Zinc-finger</keyword>
<evidence type="ECO:0000256" key="22">
    <source>
        <dbReference type="PROSITE-ProRule" id="PRU00175"/>
    </source>
</evidence>
<dbReference type="CDD" id="cd00009">
    <property type="entry name" value="AAA"/>
    <property type="match status" value="1"/>
</dbReference>
<reference evidence="25" key="4">
    <citation type="submission" date="2025-08" db="UniProtKB">
        <authorList>
            <consortium name="Ensembl"/>
        </authorList>
    </citation>
    <scope>IDENTIFICATION</scope>
</reference>
<dbReference type="PROSITE" id="PS50089">
    <property type="entry name" value="ZF_RING_2"/>
    <property type="match status" value="1"/>
</dbReference>
<dbReference type="GO" id="GO:0002040">
    <property type="term" value="P:sprouting angiogenesis"/>
    <property type="evidence" value="ECO:0007669"/>
    <property type="project" value="TreeGrafter"/>
</dbReference>
<dbReference type="Ensembl" id="ENSCMIT00000048525.1">
    <property type="protein sequence ID" value="ENSCMIP00000047851.1"/>
    <property type="gene ID" value="ENSCMIG00000019588.1"/>
</dbReference>
<evidence type="ECO:0000256" key="1">
    <source>
        <dbReference type="ARBA" id="ARBA00000900"/>
    </source>
</evidence>
<keyword evidence="20" id="KW-0511">Multifunctional enzyme</keyword>
<evidence type="ECO:0000256" key="13">
    <source>
        <dbReference type="ARBA" id="ARBA00022771"/>
    </source>
</evidence>
<comment type="pathway">
    <text evidence="4">Protein modification; protein ubiquitination.</text>
</comment>
<evidence type="ECO:0000256" key="5">
    <source>
        <dbReference type="ARBA" id="ARBA00006914"/>
    </source>
</evidence>
<reference evidence="26" key="1">
    <citation type="journal article" date="2006" name="Science">
        <title>Ancient noncoding elements conserved in the human genome.</title>
        <authorList>
            <person name="Venkatesh B."/>
            <person name="Kirkness E.F."/>
            <person name="Loh Y.H."/>
            <person name="Halpern A.L."/>
            <person name="Lee A.P."/>
            <person name="Johnson J."/>
            <person name="Dandona N."/>
            <person name="Viswanathan L.D."/>
            <person name="Tay A."/>
            <person name="Venter J.C."/>
            <person name="Strausberg R.L."/>
            <person name="Brenner S."/>
        </authorList>
    </citation>
    <scope>NUCLEOTIDE SEQUENCE [LARGE SCALE GENOMIC DNA]</scope>
</reference>
<dbReference type="SMART" id="SM00382">
    <property type="entry name" value="AAA"/>
    <property type="match status" value="2"/>
</dbReference>
<dbReference type="Gene3D" id="3.30.40.10">
    <property type="entry name" value="Zinc/RING finger domain, C3HC4 (zinc finger)"/>
    <property type="match status" value="1"/>
</dbReference>
<evidence type="ECO:0000256" key="18">
    <source>
        <dbReference type="ARBA" id="ARBA00022859"/>
    </source>
</evidence>
<keyword evidence="12" id="KW-0547">Nucleotide-binding</keyword>
<evidence type="ECO:0000259" key="23">
    <source>
        <dbReference type="PROSITE" id="PS50089"/>
    </source>
</evidence>
<comment type="similarity">
    <text evidence="5">Belongs to the AAA ATPase family.</text>
</comment>
<comment type="catalytic activity">
    <reaction evidence="1">
        <text>S-ubiquitinyl-[E2 ubiquitin-conjugating enzyme]-L-cysteine + [acceptor protein]-L-lysine = [E2 ubiquitin-conjugating enzyme]-L-cysteine + N(6)-ubiquitinyl-[acceptor protein]-L-lysine.</text>
        <dbReference type="EC" id="2.3.2.27"/>
    </reaction>
</comment>
<dbReference type="InterPro" id="IPR017907">
    <property type="entry name" value="Znf_RING_CS"/>
</dbReference>
<comment type="catalytic activity">
    <reaction evidence="21">
        <text>ATP + H2O = ADP + phosphate + H(+)</text>
        <dbReference type="Rhea" id="RHEA:13065"/>
        <dbReference type="ChEBI" id="CHEBI:15377"/>
        <dbReference type="ChEBI" id="CHEBI:15378"/>
        <dbReference type="ChEBI" id="CHEBI:30616"/>
        <dbReference type="ChEBI" id="CHEBI:43474"/>
        <dbReference type="ChEBI" id="CHEBI:456216"/>
    </reaction>
    <physiologicalReaction direction="left-to-right" evidence="21">
        <dbReference type="Rhea" id="RHEA:13066"/>
    </physiologicalReaction>
</comment>
<dbReference type="Pfam" id="PF20173">
    <property type="entry name" value="ZnF_RZ-type"/>
    <property type="match status" value="1"/>
</dbReference>
<dbReference type="PANTHER" id="PTHR22605">
    <property type="entry name" value="RZ-TYPE DOMAIN-CONTAINING PROTEIN"/>
    <property type="match status" value="1"/>
</dbReference>
<dbReference type="GO" id="GO:0005524">
    <property type="term" value="F:ATP binding"/>
    <property type="evidence" value="ECO:0007669"/>
    <property type="project" value="UniProtKB-KW"/>
</dbReference>
<dbReference type="GO" id="GO:0005730">
    <property type="term" value="C:nucleolus"/>
    <property type="evidence" value="ECO:0007669"/>
    <property type="project" value="TreeGrafter"/>
</dbReference>
<dbReference type="EC" id="2.3.2.27" evidence="6"/>
<organism evidence="25 26">
    <name type="scientific">Callorhinchus milii</name>
    <name type="common">Ghost shark</name>
    <dbReference type="NCBI Taxonomy" id="7868"/>
    <lineage>
        <taxon>Eukaryota</taxon>
        <taxon>Metazoa</taxon>
        <taxon>Chordata</taxon>
        <taxon>Craniata</taxon>
        <taxon>Vertebrata</taxon>
        <taxon>Chondrichthyes</taxon>
        <taxon>Holocephali</taxon>
        <taxon>Chimaeriformes</taxon>
        <taxon>Callorhinchidae</taxon>
        <taxon>Callorhinchus</taxon>
    </lineage>
</organism>
<keyword evidence="16" id="KW-0862">Zinc</keyword>
<dbReference type="InterPro" id="IPR001841">
    <property type="entry name" value="Znf_RING"/>
</dbReference>
<keyword evidence="18" id="KW-0391">Immunity</keyword>
<evidence type="ECO:0000256" key="19">
    <source>
        <dbReference type="ARBA" id="ARBA00023098"/>
    </source>
</evidence>
<name>A0A4W3K772_CALMI</name>
<dbReference type="InterPro" id="IPR018957">
    <property type="entry name" value="Znf_C3HC4_RING-type"/>
</dbReference>
<dbReference type="InterPro" id="IPR027417">
    <property type="entry name" value="P-loop_NTPase"/>
</dbReference>
<keyword evidence="9" id="KW-0551">Lipid droplet</keyword>
<dbReference type="InterPro" id="IPR003593">
    <property type="entry name" value="AAA+_ATPase"/>
</dbReference>
<dbReference type="GO" id="GO:0016020">
    <property type="term" value="C:membrane"/>
    <property type="evidence" value="ECO:0007669"/>
    <property type="project" value="TreeGrafter"/>
</dbReference>
<dbReference type="SUPFAM" id="SSF57850">
    <property type="entry name" value="RING/U-box"/>
    <property type="match status" value="1"/>
</dbReference>
<dbReference type="InterPro" id="IPR046439">
    <property type="entry name" value="ZF_RZ_dom"/>
</dbReference>
<evidence type="ECO:0000256" key="4">
    <source>
        <dbReference type="ARBA" id="ARBA00004906"/>
    </source>
</evidence>
<dbReference type="GO" id="GO:0006511">
    <property type="term" value="P:ubiquitin-dependent protein catabolic process"/>
    <property type="evidence" value="ECO:0007669"/>
    <property type="project" value="TreeGrafter"/>
</dbReference>
<evidence type="ECO:0000313" key="26">
    <source>
        <dbReference type="Proteomes" id="UP000314986"/>
    </source>
</evidence>
<evidence type="ECO:0000256" key="17">
    <source>
        <dbReference type="ARBA" id="ARBA00022840"/>
    </source>
</evidence>
<evidence type="ECO:0000256" key="11">
    <source>
        <dbReference type="ARBA" id="ARBA00022723"/>
    </source>
</evidence>
<keyword evidence="7" id="KW-0963">Cytoplasm</keyword>
<dbReference type="GO" id="GO:0006629">
    <property type="term" value="P:lipid metabolic process"/>
    <property type="evidence" value="ECO:0007669"/>
    <property type="project" value="UniProtKB-KW"/>
</dbReference>
<evidence type="ECO:0000256" key="12">
    <source>
        <dbReference type="ARBA" id="ARBA00022741"/>
    </source>
</evidence>
<dbReference type="Proteomes" id="UP000314986">
    <property type="component" value="Unassembled WGS sequence"/>
</dbReference>
<keyword evidence="14" id="KW-0833">Ubl conjugation pathway</keyword>
<comment type="subcellular location">
    <subcellularLocation>
        <location evidence="3">Cytoplasm</location>
        <location evidence="3">Cytosol</location>
    </subcellularLocation>
    <subcellularLocation>
        <location evidence="2">Lipid droplet</location>
    </subcellularLocation>
</comment>
<feature type="domain" description="RING-type" evidence="23">
    <location>
        <begin position="3258"/>
        <end position="3296"/>
    </location>
</feature>
<dbReference type="OMA" id="YMKDMKN"/>